<dbReference type="InterPro" id="IPR008971">
    <property type="entry name" value="HSP40/DnaJ_pept-bd"/>
</dbReference>
<evidence type="ECO:0000256" key="6">
    <source>
        <dbReference type="SAM" id="SignalP"/>
    </source>
</evidence>
<dbReference type="InterPro" id="IPR044713">
    <property type="entry name" value="DNJA1/2-like"/>
</dbReference>
<keyword evidence="6" id="KW-0732">Signal</keyword>
<dbReference type="InterPro" id="IPR018253">
    <property type="entry name" value="DnaJ_domain_CS"/>
</dbReference>
<dbReference type="CDD" id="cd10747">
    <property type="entry name" value="DnaJ_C"/>
    <property type="match status" value="1"/>
</dbReference>
<dbReference type="InterPro" id="IPR036410">
    <property type="entry name" value="HSP_DnaJ_Cys-rich_dom_sf"/>
</dbReference>
<dbReference type="PROSITE" id="PS51188">
    <property type="entry name" value="ZF_CR"/>
    <property type="match status" value="1"/>
</dbReference>
<keyword evidence="2" id="KW-0677">Repeat</keyword>
<dbReference type="RefSeq" id="XP_064771274.1">
    <property type="nucleotide sequence ID" value="XM_064911802.1"/>
</dbReference>
<evidence type="ECO:0000256" key="5">
    <source>
        <dbReference type="PROSITE-ProRule" id="PRU00546"/>
    </source>
</evidence>
<dbReference type="Pfam" id="PF01556">
    <property type="entry name" value="DnaJ_C"/>
    <property type="match status" value="1"/>
</dbReference>
<dbReference type="Proteomes" id="UP001498771">
    <property type="component" value="Unassembled WGS sequence"/>
</dbReference>
<dbReference type="InterPro" id="IPR012724">
    <property type="entry name" value="DnaJ"/>
</dbReference>
<dbReference type="InterPro" id="IPR001305">
    <property type="entry name" value="HSP_DnaJ_Cys-rich_dom"/>
</dbReference>
<dbReference type="SUPFAM" id="SSF46565">
    <property type="entry name" value="Chaperone J-domain"/>
    <property type="match status" value="1"/>
</dbReference>
<evidence type="ECO:0000256" key="2">
    <source>
        <dbReference type="ARBA" id="ARBA00022737"/>
    </source>
</evidence>
<feature type="zinc finger region" description="CR-type" evidence="5">
    <location>
        <begin position="148"/>
        <end position="230"/>
    </location>
</feature>
<sequence>MLISHCIAFCVLVLAALVCAGQDYYEILGVPKDASEKQIKSAYRQLSKKYHPDKNPGNKEAEEKFVQVAEAYEVLQDKEKRSIFDRYGEEGLKQRTGGGGGGGGGQHGGDPFDLFSRFFGGGGHFRGARRGPNMEARVQVSLKDIYVGKEFEFTVPVQTICDTCGGSGSEDGERHECGACGGRGMRVVRRQLAPGMFQTVQVPCDSCKGAGTVISHLCPVCKGSRVVKETRTHTIEVQPGTPKGARMVFENEADEDPDWEAGDLYVEIEEKKDENMGFRRREADMFRVEVLSAREAIKGGWKREIEFLDGKNVTIMRKAGEVVQNGEIQVVKGRGMPRFQQAGKYGDLYIEYVVVNPGKGKVRDEL</sequence>
<keyword evidence="10" id="KW-1185">Reference proteome</keyword>
<feature type="signal peptide" evidence="6">
    <location>
        <begin position="1"/>
        <end position="20"/>
    </location>
</feature>
<dbReference type="CDD" id="cd10719">
    <property type="entry name" value="DnaJ_zf"/>
    <property type="match status" value="1"/>
</dbReference>
<evidence type="ECO:0000259" key="7">
    <source>
        <dbReference type="PROSITE" id="PS50076"/>
    </source>
</evidence>
<dbReference type="InterPro" id="IPR036869">
    <property type="entry name" value="J_dom_sf"/>
</dbReference>
<evidence type="ECO:0000313" key="10">
    <source>
        <dbReference type="Proteomes" id="UP001498771"/>
    </source>
</evidence>
<evidence type="ECO:0000313" key="9">
    <source>
        <dbReference type="EMBL" id="KAK7208241.1"/>
    </source>
</evidence>
<dbReference type="PROSITE" id="PS00636">
    <property type="entry name" value="DNAJ_1"/>
    <property type="match status" value="1"/>
</dbReference>
<protein>
    <submittedName>
        <fullName evidence="9">Uncharacterized protein</fullName>
    </submittedName>
</protein>
<dbReference type="Gene3D" id="2.10.230.10">
    <property type="entry name" value="Heat shock protein DnaJ, cysteine-rich domain"/>
    <property type="match status" value="1"/>
</dbReference>
<feature type="domain" description="CR-type" evidence="8">
    <location>
        <begin position="148"/>
        <end position="230"/>
    </location>
</feature>
<dbReference type="Pfam" id="PF00684">
    <property type="entry name" value="DnaJ_CXXCXGXG"/>
    <property type="match status" value="1"/>
</dbReference>
<comment type="caution">
    <text evidence="9">The sequence shown here is derived from an EMBL/GenBank/DDBJ whole genome shotgun (WGS) entry which is preliminary data.</text>
</comment>
<dbReference type="InterPro" id="IPR001623">
    <property type="entry name" value="DnaJ_domain"/>
</dbReference>
<dbReference type="Pfam" id="PF00226">
    <property type="entry name" value="DnaJ"/>
    <property type="match status" value="1"/>
</dbReference>
<dbReference type="PANTHER" id="PTHR43888">
    <property type="entry name" value="DNAJ-LIKE-2, ISOFORM A-RELATED"/>
    <property type="match status" value="1"/>
</dbReference>
<dbReference type="GeneID" id="90037314"/>
<dbReference type="Gene3D" id="2.60.260.20">
    <property type="entry name" value="Urease metallochaperone UreE, N-terminal domain"/>
    <property type="match status" value="2"/>
</dbReference>
<dbReference type="PRINTS" id="PR00625">
    <property type="entry name" value="JDOMAIN"/>
</dbReference>
<keyword evidence="1 5" id="KW-0479">Metal-binding</keyword>
<evidence type="ECO:0000256" key="4">
    <source>
        <dbReference type="ARBA" id="ARBA00022833"/>
    </source>
</evidence>
<proteinExistence type="inferred from homology"/>
<dbReference type="CDD" id="cd06257">
    <property type="entry name" value="DnaJ"/>
    <property type="match status" value="1"/>
</dbReference>
<feature type="chain" id="PRO_5045240393" evidence="6">
    <location>
        <begin position="21"/>
        <end position="366"/>
    </location>
</feature>
<reference evidence="9 10" key="1">
    <citation type="submission" date="2024-03" db="EMBL/GenBank/DDBJ databases">
        <title>Genome-scale model development and genomic sequencing of the oleaginous clade Lipomyces.</title>
        <authorList>
            <consortium name="Lawrence Berkeley National Laboratory"/>
            <person name="Czajka J.J."/>
            <person name="Han Y."/>
            <person name="Kim J."/>
            <person name="Mondo S.J."/>
            <person name="Hofstad B.A."/>
            <person name="Robles A."/>
            <person name="Haridas S."/>
            <person name="Riley R."/>
            <person name="LaButti K."/>
            <person name="Pangilinan J."/>
            <person name="Andreopoulos W."/>
            <person name="Lipzen A."/>
            <person name="Yan J."/>
            <person name="Wang M."/>
            <person name="Ng V."/>
            <person name="Grigoriev I.V."/>
            <person name="Spatafora J.W."/>
            <person name="Magnuson J.K."/>
            <person name="Baker S.E."/>
            <person name="Pomraning K.R."/>
        </authorList>
    </citation>
    <scope>NUCLEOTIDE SEQUENCE [LARGE SCALE GENOMIC DNA]</scope>
    <source>
        <strain evidence="9 10">Phaff 52-87</strain>
    </source>
</reference>
<dbReference type="HAMAP" id="MF_01152">
    <property type="entry name" value="DnaJ"/>
    <property type="match status" value="1"/>
</dbReference>
<gene>
    <name evidence="9" type="ORF">BZA70DRAFT_273228</name>
</gene>
<dbReference type="SUPFAM" id="SSF49493">
    <property type="entry name" value="HSP40/DnaJ peptide-binding domain"/>
    <property type="match status" value="2"/>
</dbReference>
<dbReference type="EMBL" id="JBBJBU010000001">
    <property type="protein sequence ID" value="KAK7208241.1"/>
    <property type="molecule type" value="Genomic_DNA"/>
</dbReference>
<evidence type="ECO:0000259" key="8">
    <source>
        <dbReference type="PROSITE" id="PS51188"/>
    </source>
</evidence>
<dbReference type="InterPro" id="IPR002939">
    <property type="entry name" value="DnaJ_C"/>
</dbReference>
<keyword evidence="4 5" id="KW-0862">Zinc</keyword>
<dbReference type="SUPFAM" id="SSF57938">
    <property type="entry name" value="DnaJ/Hsp40 cysteine-rich domain"/>
    <property type="match status" value="1"/>
</dbReference>
<name>A0ABR1FEF4_9ASCO</name>
<feature type="domain" description="J" evidence="7">
    <location>
        <begin position="23"/>
        <end position="88"/>
    </location>
</feature>
<dbReference type="PROSITE" id="PS50076">
    <property type="entry name" value="DNAJ_2"/>
    <property type="match status" value="1"/>
</dbReference>
<evidence type="ECO:0000256" key="3">
    <source>
        <dbReference type="ARBA" id="ARBA00022771"/>
    </source>
</evidence>
<keyword evidence="3 5" id="KW-0863">Zinc-finger</keyword>
<accession>A0ABR1FEF4</accession>
<organism evidence="9 10">
    <name type="scientific">Myxozyma melibiosi</name>
    <dbReference type="NCBI Taxonomy" id="54550"/>
    <lineage>
        <taxon>Eukaryota</taxon>
        <taxon>Fungi</taxon>
        <taxon>Dikarya</taxon>
        <taxon>Ascomycota</taxon>
        <taxon>Saccharomycotina</taxon>
        <taxon>Lipomycetes</taxon>
        <taxon>Lipomycetales</taxon>
        <taxon>Lipomycetaceae</taxon>
        <taxon>Myxozyma</taxon>
    </lineage>
</organism>
<dbReference type="SMART" id="SM00271">
    <property type="entry name" value="DnaJ"/>
    <property type="match status" value="1"/>
</dbReference>
<evidence type="ECO:0000256" key="1">
    <source>
        <dbReference type="ARBA" id="ARBA00022723"/>
    </source>
</evidence>
<dbReference type="Gene3D" id="1.10.287.110">
    <property type="entry name" value="DnaJ domain"/>
    <property type="match status" value="1"/>
</dbReference>